<name>A0A371XDK7_9HYPH</name>
<dbReference type="Pfam" id="PF04657">
    <property type="entry name" value="DMT_YdcZ"/>
    <property type="match status" value="1"/>
</dbReference>
<accession>A0A371XDK7</accession>
<dbReference type="PANTHER" id="PTHR34821:SF2">
    <property type="entry name" value="INNER MEMBRANE PROTEIN YDCZ"/>
    <property type="match status" value="1"/>
</dbReference>
<proteinExistence type="predicted"/>
<dbReference type="Proteomes" id="UP000262379">
    <property type="component" value="Unassembled WGS sequence"/>
</dbReference>
<sequence>MGGVFWPLLGIVVGGFLAIQAPVNAELSRNLGMPVAAAGISFLVGAVVLGLITLLMVSTQNAPPLNWRAPSLWMFVLGGFLGASFVTCNILLAPRLGAASLMAFLVTGQLVAGLLVDRFGAFGLAVREITMGRIAGAFLLLAGALLIRFA</sequence>
<keyword evidence="1" id="KW-0812">Transmembrane</keyword>
<evidence type="ECO:0000313" key="3">
    <source>
        <dbReference type="Proteomes" id="UP000262379"/>
    </source>
</evidence>
<evidence type="ECO:0000256" key="1">
    <source>
        <dbReference type="SAM" id="Phobius"/>
    </source>
</evidence>
<keyword evidence="1" id="KW-0472">Membrane</keyword>
<dbReference type="EMBL" id="QURN01000008">
    <property type="protein sequence ID" value="RFC67315.1"/>
    <property type="molecule type" value="Genomic_DNA"/>
</dbReference>
<feature type="transmembrane region" description="Helical" evidence="1">
    <location>
        <begin position="69"/>
        <end position="92"/>
    </location>
</feature>
<keyword evidence="3" id="KW-1185">Reference proteome</keyword>
<feature type="transmembrane region" description="Helical" evidence="1">
    <location>
        <begin position="98"/>
        <end position="119"/>
    </location>
</feature>
<comment type="caution">
    <text evidence="2">The sequence shown here is derived from an EMBL/GenBank/DDBJ whole genome shotgun (WGS) entry which is preliminary data.</text>
</comment>
<protein>
    <submittedName>
        <fullName evidence="2">DMT family transporter</fullName>
    </submittedName>
</protein>
<organism evidence="2 3">
    <name type="scientific">Mesorhizobium denitrificans</name>
    <dbReference type="NCBI Taxonomy" id="2294114"/>
    <lineage>
        <taxon>Bacteria</taxon>
        <taxon>Pseudomonadati</taxon>
        <taxon>Pseudomonadota</taxon>
        <taxon>Alphaproteobacteria</taxon>
        <taxon>Hyphomicrobiales</taxon>
        <taxon>Phyllobacteriaceae</taxon>
        <taxon>Mesorhizobium</taxon>
    </lineage>
</organism>
<dbReference type="PANTHER" id="PTHR34821">
    <property type="entry name" value="INNER MEMBRANE PROTEIN YDCZ"/>
    <property type="match status" value="1"/>
</dbReference>
<dbReference type="RefSeq" id="WP_116624189.1">
    <property type="nucleotide sequence ID" value="NZ_QURN01000008.1"/>
</dbReference>
<dbReference type="InterPro" id="IPR006750">
    <property type="entry name" value="YdcZ"/>
</dbReference>
<gene>
    <name evidence="2" type="ORF">DY251_12250</name>
</gene>
<dbReference type="GO" id="GO:0005886">
    <property type="term" value="C:plasma membrane"/>
    <property type="evidence" value="ECO:0007669"/>
    <property type="project" value="TreeGrafter"/>
</dbReference>
<keyword evidence="1" id="KW-1133">Transmembrane helix</keyword>
<evidence type="ECO:0000313" key="2">
    <source>
        <dbReference type="EMBL" id="RFC67315.1"/>
    </source>
</evidence>
<feature type="transmembrane region" description="Helical" evidence="1">
    <location>
        <begin position="131"/>
        <end position="149"/>
    </location>
</feature>
<feature type="transmembrane region" description="Helical" evidence="1">
    <location>
        <begin position="35"/>
        <end position="57"/>
    </location>
</feature>
<reference evidence="3" key="1">
    <citation type="submission" date="2018-08" db="EMBL/GenBank/DDBJ databases">
        <authorList>
            <person name="Im W.T."/>
        </authorList>
    </citation>
    <scope>NUCLEOTIDE SEQUENCE [LARGE SCALE GENOMIC DNA]</scope>
    <source>
        <strain evidence="3">LA-28</strain>
    </source>
</reference>
<dbReference type="AlphaFoldDB" id="A0A371XDK7"/>